<dbReference type="AlphaFoldDB" id="A0AAN8WT16"/>
<feature type="compositionally biased region" description="Low complexity" evidence="1">
    <location>
        <begin position="257"/>
        <end position="285"/>
    </location>
</feature>
<organism evidence="3 4">
    <name type="scientific">Halocaridina rubra</name>
    <name type="common">Hawaiian red shrimp</name>
    <dbReference type="NCBI Taxonomy" id="373956"/>
    <lineage>
        <taxon>Eukaryota</taxon>
        <taxon>Metazoa</taxon>
        <taxon>Ecdysozoa</taxon>
        <taxon>Arthropoda</taxon>
        <taxon>Crustacea</taxon>
        <taxon>Multicrustacea</taxon>
        <taxon>Malacostraca</taxon>
        <taxon>Eumalacostraca</taxon>
        <taxon>Eucarida</taxon>
        <taxon>Decapoda</taxon>
        <taxon>Pleocyemata</taxon>
        <taxon>Caridea</taxon>
        <taxon>Atyoidea</taxon>
        <taxon>Atyidae</taxon>
        <taxon>Halocaridina</taxon>
    </lineage>
</organism>
<gene>
    <name evidence="3" type="ORF">SK128_024837</name>
</gene>
<protein>
    <recommendedName>
        <fullName evidence="2">H15 domain-containing protein</fullName>
    </recommendedName>
</protein>
<feature type="domain" description="H15" evidence="2">
    <location>
        <begin position="101"/>
        <end position="182"/>
    </location>
</feature>
<dbReference type="GO" id="GO:0006334">
    <property type="term" value="P:nucleosome assembly"/>
    <property type="evidence" value="ECO:0007669"/>
    <property type="project" value="InterPro"/>
</dbReference>
<dbReference type="SUPFAM" id="SSF46785">
    <property type="entry name" value="Winged helix' DNA-binding domain"/>
    <property type="match status" value="1"/>
</dbReference>
<dbReference type="InterPro" id="IPR036390">
    <property type="entry name" value="WH_DNA-bd_sf"/>
</dbReference>
<dbReference type="SMART" id="SM00526">
    <property type="entry name" value="H15"/>
    <property type="match status" value="1"/>
</dbReference>
<dbReference type="Pfam" id="PF00538">
    <property type="entry name" value="Linker_histone"/>
    <property type="match status" value="1"/>
</dbReference>
<evidence type="ECO:0000259" key="2">
    <source>
        <dbReference type="PROSITE" id="PS51504"/>
    </source>
</evidence>
<feature type="compositionally biased region" description="Basic and acidic residues" evidence="1">
    <location>
        <begin position="234"/>
        <end position="244"/>
    </location>
</feature>
<feature type="region of interest" description="Disordered" evidence="1">
    <location>
        <begin position="47"/>
        <end position="99"/>
    </location>
</feature>
<dbReference type="EMBL" id="JAXCGZ010017360">
    <property type="protein sequence ID" value="KAK7068233.1"/>
    <property type="molecule type" value="Genomic_DNA"/>
</dbReference>
<feature type="region of interest" description="Disordered" evidence="1">
    <location>
        <begin position="166"/>
        <end position="292"/>
    </location>
</feature>
<feature type="compositionally biased region" description="Basic and acidic residues" evidence="1">
    <location>
        <begin position="55"/>
        <end position="67"/>
    </location>
</feature>
<name>A0AAN8WT16_HALRR</name>
<feature type="region of interest" description="Disordered" evidence="1">
    <location>
        <begin position="1"/>
        <end position="33"/>
    </location>
</feature>
<dbReference type="GO" id="GO:0000786">
    <property type="term" value="C:nucleosome"/>
    <property type="evidence" value="ECO:0007669"/>
    <property type="project" value="InterPro"/>
</dbReference>
<evidence type="ECO:0000256" key="1">
    <source>
        <dbReference type="SAM" id="MobiDB-lite"/>
    </source>
</evidence>
<keyword evidence="4" id="KW-1185">Reference proteome</keyword>
<feature type="compositionally biased region" description="Low complexity" evidence="1">
    <location>
        <begin position="207"/>
        <end position="228"/>
    </location>
</feature>
<proteinExistence type="predicted"/>
<reference evidence="3 4" key="1">
    <citation type="submission" date="2023-11" db="EMBL/GenBank/DDBJ databases">
        <title>Halocaridina rubra genome assembly.</title>
        <authorList>
            <person name="Smith C."/>
        </authorList>
    </citation>
    <scope>NUCLEOTIDE SEQUENCE [LARGE SCALE GENOMIC DNA]</scope>
    <source>
        <strain evidence="3">EP-1</strain>
        <tissue evidence="3">Whole</tissue>
    </source>
</reference>
<feature type="compositionally biased region" description="Acidic residues" evidence="1">
    <location>
        <begin position="70"/>
        <end position="89"/>
    </location>
</feature>
<dbReference type="GO" id="GO:0003677">
    <property type="term" value="F:DNA binding"/>
    <property type="evidence" value="ECO:0007669"/>
    <property type="project" value="InterPro"/>
</dbReference>
<dbReference type="Gene3D" id="1.10.10.10">
    <property type="entry name" value="Winged helix-like DNA-binding domain superfamily/Winged helix DNA-binding domain"/>
    <property type="match status" value="1"/>
</dbReference>
<feature type="compositionally biased region" description="Polar residues" evidence="1">
    <location>
        <begin position="178"/>
        <end position="193"/>
    </location>
</feature>
<evidence type="ECO:0000313" key="3">
    <source>
        <dbReference type="EMBL" id="KAK7068233.1"/>
    </source>
</evidence>
<dbReference type="PROSITE" id="PS51504">
    <property type="entry name" value="H15"/>
    <property type="match status" value="1"/>
</dbReference>
<dbReference type="InterPro" id="IPR005818">
    <property type="entry name" value="Histone_H1/H5_H15"/>
</dbReference>
<comment type="caution">
    <text evidence="3">The sequence shown here is derived from an EMBL/GenBank/DDBJ whole genome shotgun (WGS) entry which is preliminary data.</text>
</comment>
<evidence type="ECO:0000313" key="4">
    <source>
        <dbReference type="Proteomes" id="UP001381693"/>
    </source>
</evidence>
<accession>A0AAN8WT16</accession>
<dbReference type="InterPro" id="IPR036388">
    <property type="entry name" value="WH-like_DNA-bd_sf"/>
</dbReference>
<dbReference type="Proteomes" id="UP001381693">
    <property type="component" value="Unassembled WGS sequence"/>
</dbReference>
<sequence>MPPKRKAAAVKPKADQERVNMPELEPEETENFPAEINNATVILSQAPPITDSEESDHMNTDSDRNVDTAESNEEEMTDDEDMADNEDKEEINSINQRAKGQLPTLTPYALLLEAVSSSTDKNGISINGIKIYMQKHYPEKDWDKYKIHLKKALIKAFDNGTIVRPKNSKVAPGLTGSFKLNKQQQANNETASGSIPKRKTTLVQQRPAAKTATAPKTTSAKNTNTASKPVAKTKKGEDEKETTAKRGAAKANDPKGAVAKRAASKPSPKSPKAPAKTAKAPAKSPKAGKKRL</sequence>